<proteinExistence type="predicted"/>
<evidence type="ECO:0000256" key="5">
    <source>
        <dbReference type="ARBA" id="ARBA00022984"/>
    </source>
</evidence>
<keyword evidence="3 8" id="KW-0812">Transmembrane</keyword>
<dbReference type="GO" id="GO:0008360">
    <property type="term" value="P:regulation of cell shape"/>
    <property type="evidence" value="ECO:0007669"/>
    <property type="project" value="UniProtKB-KW"/>
</dbReference>
<evidence type="ECO:0000256" key="3">
    <source>
        <dbReference type="ARBA" id="ARBA00022692"/>
    </source>
</evidence>
<feature type="transmembrane region" description="Helical" evidence="8">
    <location>
        <begin position="12"/>
        <end position="31"/>
    </location>
</feature>
<dbReference type="InterPro" id="IPR004268">
    <property type="entry name" value="MurJ"/>
</dbReference>
<accession>W0JLZ8</accession>
<feature type="transmembrane region" description="Helical" evidence="8">
    <location>
        <begin position="453"/>
        <end position="474"/>
    </location>
</feature>
<feature type="transmembrane region" description="Helical" evidence="8">
    <location>
        <begin position="429"/>
        <end position="447"/>
    </location>
</feature>
<dbReference type="Pfam" id="PF03023">
    <property type="entry name" value="MurJ"/>
    <property type="match status" value="1"/>
</dbReference>
<dbReference type="HOGENOM" id="CLU_541455_0_0_2"/>
<evidence type="ECO:0000256" key="6">
    <source>
        <dbReference type="ARBA" id="ARBA00022989"/>
    </source>
</evidence>
<dbReference type="Proteomes" id="UP000019024">
    <property type="component" value="Chromosome"/>
</dbReference>
<dbReference type="KEGG" id="hlr:HALLA_14120"/>
<gene>
    <name evidence="9" type="ORF">HALLA_14120</name>
</gene>
<dbReference type="PANTHER" id="PTHR30250:SF11">
    <property type="entry name" value="O-ANTIGEN TRANSPORTER-RELATED"/>
    <property type="match status" value="1"/>
</dbReference>
<keyword evidence="7 8" id="KW-0472">Membrane</keyword>
<feature type="transmembrane region" description="Helical" evidence="8">
    <location>
        <begin position="367"/>
        <end position="386"/>
    </location>
</feature>
<evidence type="ECO:0000313" key="9">
    <source>
        <dbReference type="EMBL" id="AHF99750.1"/>
    </source>
</evidence>
<sequence>MNGNPASDADSISSATVVVLLLSAVSTPLLFRFLGASAFGEYSLLLSVFALYMFFVNAGVTDGVRTAAETDRQPTNSSAQGIGFHFLVALALAIAGAVLLALAAYFGVIGAAFGDEVTGYVFVLALLVVAIQVRDVTIQTLTDLGLERSANRLSILDAVSFAVIALPLAALGFGVFGALAGHLLASILVSVVGLLVVDDQLSLSELFARPGSGYPAKTVVPDDSLALVLAFLLLVLYHIDIVLLYWFTDSAAVGTYRIALTLAESLLLVPLALQVVFARSTSGMWSQNRRRKLSQLIGETTRYTFLLTAVIAVGLTALADIVVPLVFGSAATSAVGPLLVLLPGAFGFALARPILAGSKSSDQLRYPVGATAGAVLLNVALALLLIPRYGVYGAAVATSISYGSMAVFHAVSARAVGFDPLVDARLGRAAVTVALATVPIIGLSAAITNQWLALVIVPPVGLCIFLGFSILVGAMETEEPFEVLATLPDPVGTAADAARQRFERLHVGPLASDWFQSLLLLVGLSLLVTGLFVGLFGSGIESLRF</sequence>
<keyword evidence="2" id="KW-1003">Cell membrane</keyword>
<feature type="transmembrane region" description="Helical" evidence="8">
    <location>
        <begin position="117"/>
        <end position="133"/>
    </location>
</feature>
<dbReference type="STRING" id="797299.HALLA_14120"/>
<dbReference type="AlphaFoldDB" id="W0JLZ8"/>
<reference evidence="9 10" key="1">
    <citation type="submission" date="2014-01" db="EMBL/GenBank/DDBJ databases">
        <authorList>
            <consortium name="DOE Joint Genome Institute"/>
            <person name="Anderson I."/>
            <person name="Huntemann M."/>
            <person name="Han J."/>
            <person name="Chen A."/>
            <person name="Kyrpides N."/>
            <person name="Mavromatis K."/>
            <person name="Markowitz V."/>
            <person name="Palaniappan K."/>
            <person name="Ivanova N."/>
            <person name="Schaumberg A."/>
            <person name="Pati A."/>
            <person name="Liolios K."/>
            <person name="Nordberg H.P."/>
            <person name="Cantor M.N."/>
            <person name="Hua S.X."/>
            <person name="Woyke T."/>
        </authorList>
    </citation>
    <scope>NUCLEOTIDE SEQUENCE [LARGE SCALE GENOMIC DNA]</scope>
    <source>
        <strain evidence="9 10">XH-48</strain>
    </source>
</reference>
<organism evidence="9 10">
    <name type="scientific">Halostagnicola larsenii XH-48</name>
    <dbReference type="NCBI Taxonomy" id="797299"/>
    <lineage>
        <taxon>Archaea</taxon>
        <taxon>Methanobacteriati</taxon>
        <taxon>Methanobacteriota</taxon>
        <taxon>Stenosarchaea group</taxon>
        <taxon>Halobacteria</taxon>
        <taxon>Halobacteriales</taxon>
        <taxon>Natrialbaceae</taxon>
        <taxon>Halostagnicola</taxon>
    </lineage>
</organism>
<keyword evidence="4" id="KW-0133">Cell shape</keyword>
<name>W0JLZ8_9EURY</name>
<keyword evidence="10" id="KW-1185">Reference proteome</keyword>
<comment type="subcellular location">
    <subcellularLocation>
        <location evidence="1">Cell membrane</location>
        <topology evidence="1">Multi-pass membrane protein</topology>
    </subcellularLocation>
</comment>
<feature type="transmembrane region" description="Helical" evidence="8">
    <location>
        <begin position="153"/>
        <end position="173"/>
    </location>
</feature>
<dbReference type="PANTHER" id="PTHR30250">
    <property type="entry name" value="PST FAMILY PREDICTED COLANIC ACID TRANSPORTER"/>
    <property type="match status" value="1"/>
</dbReference>
<dbReference type="RefSeq" id="WP_049952996.1">
    <property type="nucleotide sequence ID" value="NZ_CP007055.1"/>
</dbReference>
<feature type="transmembrane region" description="Helical" evidence="8">
    <location>
        <begin position="334"/>
        <end position="355"/>
    </location>
</feature>
<feature type="transmembrane region" description="Helical" evidence="8">
    <location>
        <begin position="82"/>
        <end position="105"/>
    </location>
</feature>
<evidence type="ECO:0000256" key="4">
    <source>
        <dbReference type="ARBA" id="ARBA00022960"/>
    </source>
</evidence>
<feature type="transmembrane region" description="Helical" evidence="8">
    <location>
        <begin position="303"/>
        <end position="328"/>
    </location>
</feature>
<dbReference type="EMBL" id="CP007055">
    <property type="protein sequence ID" value="AHF99750.1"/>
    <property type="molecule type" value="Genomic_DNA"/>
</dbReference>
<protein>
    <submittedName>
        <fullName evidence="9">Polysaccharide biosynthesis protein</fullName>
    </submittedName>
</protein>
<evidence type="ECO:0000256" key="2">
    <source>
        <dbReference type="ARBA" id="ARBA00022475"/>
    </source>
</evidence>
<feature type="transmembrane region" description="Helical" evidence="8">
    <location>
        <begin position="518"/>
        <end position="540"/>
    </location>
</feature>
<feature type="transmembrane region" description="Helical" evidence="8">
    <location>
        <begin position="43"/>
        <end position="61"/>
    </location>
</feature>
<evidence type="ECO:0000313" key="10">
    <source>
        <dbReference type="Proteomes" id="UP000019024"/>
    </source>
</evidence>
<evidence type="ECO:0000256" key="7">
    <source>
        <dbReference type="ARBA" id="ARBA00023136"/>
    </source>
</evidence>
<dbReference type="OrthoDB" id="19148at2157"/>
<keyword evidence="6 8" id="KW-1133">Transmembrane helix</keyword>
<dbReference type="InterPro" id="IPR050833">
    <property type="entry name" value="Poly_Biosynth_Transport"/>
</dbReference>
<feature type="transmembrane region" description="Helical" evidence="8">
    <location>
        <begin position="258"/>
        <end position="282"/>
    </location>
</feature>
<dbReference type="GO" id="GO:0005886">
    <property type="term" value="C:plasma membrane"/>
    <property type="evidence" value="ECO:0007669"/>
    <property type="project" value="UniProtKB-SubCell"/>
</dbReference>
<feature type="transmembrane region" description="Helical" evidence="8">
    <location>
        <begin position="225"/>
        <end position="246"/>
    </location>
</feature>
<dbReference type="GeneID" id="25145563"/>
<dbReference type="eggNOG" id="arCOG02209">
    <property type="taxonomic scope" value="Archaea"/>
</dbReference>
<keyword evidence="5" id="KW-0573">Peptidoglycan synthesis</keyword>
<feature type="transmembrane region" description="Helical" evidence="8">
    <location>
        <begin position="392"/>
        <end position="417"/>
    </location>
</feature>
<evidence type="ECO:0000256" key="1">
    <source>
        <dbReference type="ARBA" id="ARBA00004651"/>
    </source>
</evidence>
<evidence type="ECO:0000256" key="8">
    <source>
        <dbReference type="SAM" id="Phobius"/>
    </source>
</evidence>